<organism evidence="3 4">
    <name type="scientific">Streptomyces cinnamoneus</name>
    <name type="common">Streptoverticillium cinnamoneum</name>
    <dbReference type="NCBI Taxonomy" id="53446"/>
    <lineage>
        <taxon>Bacteria</taxon>
        <taxon>Bacillati</taxon>
        <taxon>Actinomycetota</taxon>
        <taxon>Actinomycetes</taxon>
        <taxon>Kitasatosporales</taxon>
        <taxon>Streptomycetaceae</taxon>
        <taxon>Streptomyces</taxon>
        <taxon>Streptomyces cinnamoneus group</taxon>
    </lineage>
</organism>
<dbReference type="InterPro" id="IPR039422">
    <property type="entry name" value="MarR/SlyA-like"/>
</dbReference>
<dbReference type="RefSeq" id="WP_190108059.1">
    <property type="nucleotide sequence ID" value="NZ_BMVB01000002.1"/>
</dbReference>
<evidence type="ECO:0000313" key="3">
    <source>
        <dbReference type="EMBL" id="GHC35935.1"/>
    </source>
</evidence>
<dbReference type="Gene3D" id="1.10.10.10">
    <property type="entry name" value="Winged helix-like DNA-binding domain superfamily/Winged helix DNA-binding domain"/>
    <property type="match status" value="1"/>
</dbReference>
<feature type="compositionally biased region" description="Polar residues" evidence="1">
    <location>
        <begin position="157"/>
        <end position="169"/>
    </location>
</feature>
<protein>
    <submittedName>
        <fullName evidence="3">MarR family transcriptional regulator</fullName>
    </submittedName>
</protein>
<accession>A0A918TB00</accession>
<name>A0A918TB00_STRCJ</name>
<sequence>MAAQEQYEELARQLSAIGTVKRGLSRALPQDCSPATAMLLNLLKQHGDMRMSRLGELLGIDASVTSRHVAHAADRGWITRRPDPLDKRSRQLSLTPSGEALLQEVSVRYTDALATCLRDWSDDDVGHLIGLMTRLRESFGECRPRLAPQYHPAGHATGSTTAHPTRTPA</sequence>
<dbReference type="PROSITE" id="PS50995">
    <property type="entry name" value="HTH_MARR_2"/>
    <property type="match status" value="1"/>
</dbReference>
<dbReference type="AlphaFoldDB" id="A0A918TB00"/>
<dbReference type="Proteomes" id="UP000646244">
    <property type="component" value="Unassembled WGS sequence"/>
</dbReference>
<dbReference type="SUPFAM" id="SSF46785">
    <property type="entry name" value="Winged helix' DNA-binding domain"/>
    <property type="match status" value="1"/>
</dbReference>
<evidence type="ECO:0000259" key="2">
    <source>
        <dbReference type="PROSITE" id="PS50995"/>
    </source>
</evidence>
<dbReference type="PANTHER" id="PTHR33164">
    <property type="entry name" value="TRANSCRIPTIONAL REGULATOR, MARR FAMILY"/>
    <property type="match status" value="1"/>
</dbReference>
<dbReference type="SMART" id="SM00347">
    <property type="entry name" value="HTH_MARR"/>
    <property type="match status" value="1"/>
</dbReference>
<dbReference type="InterPro" id="IPR036390">
    <property type="entry name" value="WH_DNA-bd_sf"/>
</dbReference>
<dbReference type="PANTHER" id="PTHR33164:SF57">
    <property type="entry name" value="MARR-FAMILY TRANSCRIPTIONAL REGULATOR"/>
    <property type="match status" value="1"/>
</dbReference>
<dbReference type="GO" id="GO:0006950">
    <property type="term" value="P:response to stress"/>
    <property type="evidence" value="ECO:0007669"/>
    <property type="project" value="TreeGrafter"/>
</dbReference>
<feature type="region of interest" description="Disordered" evidence="1">
    <location>
        <begin position="146"/>
        <end position="169"/>
    </location>
</feature>
<dbReference type="InterPro" id="IPR036388">
    <property type="entry name" value="WH-like_DNA-bd_sf"/>
</dbReference>
<proteinExistence type="predicted"/>
<comment type="caution">
    <text evidence="3">The sequence shown here is derived from an EMBL/GenBank/DDBJ whole genome shotgun (WGS) entry which is preliminary data.</text>
</comment>
<dbReference type="Pfam" id="PF12802">
    <property type="entry name" value="MarR_2"/>
    <property type="match status" value="1"/>
</dbReference>
<evidence type="ECO:0000256" key="1">
    <source>
        <dbReference type="SAM" id="MobiDB-lite"/>
    </source>
</evidence>
<dbReference type="InterPro" id="IPR000835">
    <property type="entry name" value="HTH_MarR-typ"/>
</dbReference>
<feature type="domain" description="HTH marR-type" evidence="2">
    <location>
        <begin position="7"/>
        <end position="137"/>
    </location>
</feature>
<reference evidence="3" key="2">
    <citation type="submission" date="2020-09" db="EMBL/GenBank/DDBJ databases">
        <authorList>
            <person name="Sun Q."/>
            <person name="Ohkuma M."/>
        </authorList>
    </citation>
    <scope>NUCLEOTIDE SEQUENCE</scope>
    <source>
        <strain evidence="3">JCM 4633</strain>
    </source>
</reference>
<evidence type="ECO:0000313" key="4">
    <source>
        <dbReference type="Proteomes" id="UP000646244"/>
    </source>
</evidence>
<dbReference type="EMBL" id="BMVB01000002">
    <property type="protein sequence ID" value="GHC35935.1"/>
    <property type="molecule type" value="Genomic_DNA"/>
</dbReference>
<reference evidence="3" key="1">
    <citation type="journal article" date="2014" name="Int. J. Syst. Evol. Microbiol.">
        <title>Complete genome sequence of Corynebacterium casei LMG S-19264T (=DSM 44701T), isolated from a smear-ripened cheese.</title>
        <authorList>
            <consortium name="US DOE Joint Genome Institute (JGI-PGF)"/>
            <person name="Walter F."/>
            <person name="Albersmeier A."/>
            <person name="Kalinowski J."/>
            <person name="Ruckert C."/>
        </authorList>
    </citation>
    <scope>NUCLEOTIDE SEQUENCE</scope>
    <source>
        <strain evidence="3">JCM 4633</strain>
    </source>
</reference>
<gene>
    <name evidence="3" type="ORF">GCM10010507_06170</name>
</gene>
<dbReference type="PRINTS" id="PR00598">
    <property type="entry name" value="HTHMARR"/>
</dbReference>
<dbReference type="GO" id="GO:0003700">
    <property type="term" value="F:DNA-binding transcription factor activity"/>
    <property type="evidence" value="ECO:0007669"/>
    <property type="project" value="InterPro"/>
</dbReference>